<evidence type="ECO:0000256" key="3">
    <source>
        <dbReference type="SAM" id="SignalP"/>
    </source>
</evidence>
<name>A0ABR2GKB4_9EUKA</name>
<dbReference type="PANTHER" id="PTHR11480">
    <property type="entry name" value="SAPOSIN-RELATED"/>
    <property type="match status" value="1"/>
</dbReference>
<dbReference type="InterPro" id="IPR011001">
    <property type="entry name" value="Saposin-like"/>
</dbReference>
<feature type="signal peptide" evidence="3">
    <location>
        <begin position="1"/>
        <end position="18"/>
    </location>
</feature>
<reference evidence="5 7" key="1">
    <citation type="submission" date="2024-04" db="EMBL/GenBank/DDBJ databases">
        <title>Tritrichomonas musculus Genome.</title>
        <authorList>
            <person name="Alves-Ferreira E."/>
            <person name="Grigg M."/>
            <person name="Lorenzi H."/>
            <person name="Galac M."/>
        </authorList>
    </citation>
    <scope>NUCLEOTIDE SEQUENCE [LARGE SCALE GENOMIC DNA]</scope>
    <source>
        <strain evidence="5 7">EAF2021</strain>
    </source>
</reference>
<feature type="chain" id="PRO_5045031615" description="Saposin B-type domain-containing protein" evidence="3">
    <location>
        <begin position="19"/>
        <end position="236"/>
    </location>
</feature>
<dbReference type="Pfam" id="PF05184">
    <property type="entry name" value="SapB_1"/>
    <property type="match status" value="1"/>
</dbReference>
<comment type="caution">
    <text evidence="5">The sequence shown here is derived from an EMBL/GenBank/DDBJ whole genome shotgun (WGS) entry which is preliminary data.</text>
</comment>
<dbReference type="SUPFAM" id="SSF47862">
    <property type="entry name" value="Saposin"/>
    <property type="match status" value="2"/>
</dbReference>
<dbReference type="InterPro" id="IPR051428">
    <property type="entry name" value="Sphingo_Act-Surfact_Prot"/>
</dbReference>
<evidence type="ECO:0000256" key="1">
    <source>
        <dbReference type="ARBA" id="ARBA00023157"/>
    </source>
</evidence>
<dbReference type="PRINTS" id="PR01797">
    <property type="entry name" value="SAPOSIN"/>
</dbReference>
<evidence type="ECO:0000313" key="7">
    <source>
        <dbReference type="Proteomes" id="UP001470230"/>
    </source>
</evidence>
<proteinExistence type="predicted"/>
<dbReference type="Gene3D" id="1.10.225.10">
    <property type="entry name" value="Saposin-like"/>
    <property type="match status" value="2"/>
</dbReference>
<dbReference type="Proteomes" id="UP001470230">
    <property type="component" value="Unassembled WGS sequence"/>
</dbReference>
<keyword evidence="2" id="KW-0325">Glycoprotein</keyword>
<gene>
    <name evidence="6" type="ORF">M9Y10_016882</name>
    <name evidence="5" type="ORF">M9Y10_036855</name>
</gene>
<feature type="domain" description="Saposin B-type" evidence="4">
    <location>
        <begin position="157"/>
        <end position="236"/>
    </location>
</feature>
<sequence length="236" mass="26411">MLAILLALSLSQIKPRSASRYNTPKRQLPANLKDQSIFCNTCLDLVDMVDDLLQDDKLEEEIILKIDEYCQKLPTPYSSLCAAYTESAVPLAISYIKEGLDNLDICGKLHLCDPVMANKLSRKARRPHPSKPSNNIPQQVEYVPVSPIKLPLNDYDKNTGCEMCNAITNLVEQLLSEKTSESQINSLVLDHCGTYKSPYTSLCDTLAQQYLQYIIVWVEGKISHSDICAKVGICEN</sequence>
<evidence type="ECO:0000313" key="6">
    <source>
        <dbReference type="EMBL" id="KAK8854322.1"/>
    </source>
</evidence>
<dbReference type="InterPro" id="IPR008373">
    <property type="entry name" value="Saposin"/>
</dbReference>
<accession>A0ABR2GKB4</accession>
<dbReference type="EMBL" id="JAPFFF010000021">
    <property type="protein sequence ID" value="KAK8854322.1"/>
    <property type="molecule type" value="Genomic_DNA"/>
</dbReference>
<dbReference type="InterPro" id="IPR007856">
    <property type="entry name" value="SapB_1"/>
</dbReference>
<dbReference type="PROSITE" id="PS50015">
    <property type="entry name" value="SAP_B"/>
    <property type="match status" value="2"/>
</dbReference>
<keyword evidence="1" id="KW-1015">Disulfide bond</keyword>
<evidence type="ECO:0000259" key="4">
    <source>
        <dbReference type="PROSITE" id="PS50015"/>
    </source>
</evidence>
<keyword evidence="3" id="KW-0732">Signal</keyword>
<dbReference type="SMART" id="SM00741">
    <property type="entry name" value="SapB"/>
    <property type="match status" value="2"/>
</dbReference>
<feature type="domain" description="Saposin B-type" evidence="4">
    <location>
        <begin position="35"/>
        <end position="116"/>
    </location>
</feature>
<evidence type="ECO:0000256" key="2">
    <source>
        <dbReference type="ARBA" id="ARBA00023180"/>
    </source>
</evidence>
<dbReference type="PANTHER" id="PTHR11480:SF3">
    <property type="entry name" value="BCDNA.GH08312"/>
    <property type="match status" value="1"/>
</dbReference>
<dbReference type="EMBL" id="JAPFFF010000535">
    <property type="protein sequence ID" value="KAK8834057.1"/>
    <property type="molecule type" value="Genomic_DNA"/>
</dbReference>
<protein>
    <recommendedName>
        <fullName evidence="4">Saposin B-type domain-containing protein</fullName>
    </recommendedName>
</protein>
<evidence type="ECO:0000313" key="5">
    <source>
        <dbReference type="EMBL" id="KAK8834057.1"/>
    </source>
</evidence>
<dbReference type="InterPro" id="IPR008138">
    <property type="entry name" value="SapB_2"/>
</dbReference>
<dbReference type="InterPro" id="IPR008139">
    <property type="entry name" value="SaposinB_dom"/>
</dbReference>
<keyword evidence="7" id="KW-1185">Reference proteome</keyword>
<dbReference type="Pfam" id="PF03489">
    <property type="entry name" value="SapB_2"/>
    <property type="match status" value="1"/>
</dbReference>
<organism evidence="5 7">
    <name type="scientific">Tritrichomonas musculus</name>
    <dbReference type="NCBI Taxonomy" id="1915356"/>
    <lineage>
        <taxon>Eukaryota</taxon>
        <taxon>Metamonada</taxon>
        <taxon>Parabasalia</taxon>
        <taxon>Tritrichomonadida</taxon>
        <taxon>Tritrichomonadidae</taxon>
        <taxon>Tritrichomonas</taxon>
    </lineage>
</organism>